<protein>
    <submittedName>
        <fullName evidence="1">Uncharacterized protein</fullName>
    </submittedName>
</protein>
<reference evidence="1" key="1">
    <citation type="journal article" date="2015" name="Nature">
        <title>Complex archaea that bridge the gap between prokaryotes and eukaryotes.</title>
        <authorList>
            <person name="Spang A."/>
            <person name="Saw J.H."/>
            <person name="Jorgensen S.L."/>
            <person name="Zaremba-Niedzwiedzka K."/>
            <person name="Martijn J."/>
            <person name="Lind A.E."/>
            <person name="van Eijk R."/>
            <person name="Schleper C."/>
            <person name="Guy L."/>
            <person name="Ettema T.J."/>
        </authorList>
    </citation>
    <scope>NUCLEOTIDE SEQUENCE</scope>
</reference>
<proteinExistence type="predicted"/>
<comment type="caution">
    <text evidence="1">The sequence shown here is derived from an EMBL/GenBank/DDBJ whole genome shotgun (WGS) entry which is preliminary data.</text>
</comment>
<name>A0A0F9BDU2_9ZZZZ</name>
<dbReference type="EMBL" id="LAZR01041422">
    <property type="protein sequence ID" value="KKL12032.1"/>
    <property type="molecule type" value="Genomic_DNA"/>
</dbReference>
<gene>
    <name evidence="1" type="ORF">LCGC14_2539840</name>
</gene>
<accession>A0A0F9BDU2</accession>
<sequence>MKSIITQISITQTSGTTLMAELCPSSLTTRDFLQKIAEQLIAGKDSGTKDVVMPGLGGVKYARSEITSFTISTTW</sequence>
<organism evidence="1">
    <name type="scientific">marine sediment metagenome</name>
    <dbReference type="NCBI Taxonomy" id="412755"/>
    <lineage>
        <taxon>unclassified sequences</taxon>
        <taxon>metagenomes</taxon>
        <taxon>ecological metagenomes</taxon>
    </lineage>
</organism>
<evidence type="ECO:0000313" key="1">
    <source>
        <dbReference type="EMBL" id="KKL12032.1"/>
    </source>
</evidence>
<dbReference type="AlphaFoldDB" id="A0A0F9BDU2"/>